<dbReference type="InterPro" id="IPR014756">
    <property type="entry name" value="Ig_E-set"/>
</dbReference>
<feature type="transmembrane region" description="Helical" evidence="10">
    <location>
        <begin position="12"/>
        <end position="34"/>
    </location>
</feature>
<dbReference type="Proteomes" id="UP000242180">
    <property type="component" value="Unassembled WGS sequence"/>
</dbReference>
<protein>
    <submittedName>
        <fullName evidence="12">Sec63 Brl domain-domain-containing protein</fullName>
    </submittedName>
</protein>
<dbReference type="Pfam" id="PF02889">
    <property type="entry name" value="Sec63"/>
    <property type="match status" value="1"/>
</dbReference>
<feature type="transmembrane region" description="Helical" evidence="10">
    <location>
        <begin position="78"/>
        <end position="95"/>
    </location>
</feature>
<evidence type="ECO:0000256" key="1">
    <source>
        <dbReference type="ARBA" id="ARBA00004477"/>
    </source>
</evidence>
<keyword evidence="13" id="KW-1185">Reference proteome</keyword>
<evidence type="ECO:0000256" key="7">
    <source>
        <dbReference type="ARBA" id="ARBA00023136"/>
    </source>
</evidence>
<dbReference type="Gene3D" id="1.10.150.20">
    <property type="entry name" value="5' to 3' exonuclease, C-terminal subdomain"/>
    <property type="match status" value="1"/>
</dbReference>
<dbReference type="Pfam" id="PF00226">
    <property type="entry name" value="DnaJ"/>
    <property type="match status" value="1"/>
</dbReference>
<dbReference type="AlphaFoldDB" id="A0A1X2HTM6"/>
<dbReference type="PANTHER" id="PTHR24075">
    <property type="entry name" value="SEC63 DOMAIN-CONTAINING"/>
    <property type="match status" value="1"/>
</dbReference>
<evidence type="ECO:0000256" key="4">
    <source>
        <dbReference type="ARBA" id="ARBA00022824"/>
    </source>
</evidence>
<dbReference type="Gene3D" id="1.10.3380.10">
    <property type="entry name" value="Sec63 N-terminal domain-like domain"/>
    <property type="match status" value="1"/>
</dbReference>
<dbReference type="OrthoDB" id="1734229at2759"/>
<comment type="caution">
    <text evidence="12">The sequence shown here is derived from an EMBL/GenBank/DDBJ whole genome shotgun (WGS) entry which is preliminary data.</text>
</comment>
<evidence type="ECO:0000256" key="6">
    <source>
        <dbReference type="ARBA" id="ARBA00022989"/>
    </source>
</evidence>
<dbReference type="GO" id="GO:0003723">
    <property type="term" value="F:RNA binding"/>
    <property type="evidence" value="ECO:0007669"/>
    <property type="project" value="TreeGrafter"/>
</dbReference>
<sequence length="654" mass="73445">MAEYSYDEQGYNFCYFLLSVLSLVLVPVTAHSVYKTFQSFSAKGKEVLCECGTCQKERARLAKSRPNRVVQLMTRPKFLFIVAGWIAVALLAYQVSFAEAPKQHFDPYEILGIAEGASEKDIKRVYKKLSLVYHPDKAQPGTERESEERFIQISKAYQSLTDPEVRKNYEQYGHPDGKQSFTMGVALPQKMIEGGNSRLVLAVYALIFGLGLPFYIARWWYNSRRHTKDKILNASMRIFVKELKENADFKALVDILAGAHEFKEGADCRAGEEVLLKAIDSAIIEELGNRGADKYERLESTVPAYRRKARTLLYAHFLRLDLSSKASASEIKALQEDQRFLVERSIHLLQGLLQIAIVKQWLGVATSIMDTQQHLLQATFLGEPSIKQLPHINSSLLRKYYRAKGKHVFSAQQLLNMSEDGRKTLLKPLDESQYLDVIEVANRIPRLRAQKAVFQVVGDKIITTGAVITFILKLANINADIPEEEEDDQDELLDEMGEATKKDKENGTLPAAHSPYYAAEKKPCWWVFLGDPKVNRILVPPRKVTDITAEKTIQIPFPGPPKAGTYTFSLFVKSDTYSGTDIMQDIQLTIHDKEDLPPEEEVDDSISEPEEDSIAGQMKLMREQGLASAIAGGASQGGEGQKADDSDSDSSDDE</sequence>
<feature type="region of interest" description="Disordered" evidence="9">
    <location>
        <begin position="592"/>
        <end position="614"/>
    </location>
</feature>
<evidence type="ECO:0000256" key="5">
    <source>
        <dbReference type="ARBA" id="ARBA00022927"/>
    </source>
</evidence>
<evidence type="ECO:0000256" key="10">
    <source>
        <dbReference type="SAM" id="Phobius"/>
    </source>
</evidence>
<evidence type="ECO:0000259" key="11">
    <source>
        <dbReference type="PROSITE" id="PS50076"/>
    </source>
</evidence>
<dbReference type="Gene3D" id="2.60.40.150">
    <property type="entry name" value="C2 domain"/>
    <property type="match status" value="1"/>
</dbReference>
<proteinExistence type="predicted"/>
<keyword evidence="5" id="KW-0653">Protein transport</keyword>
<dbReference type="CDD" id="cd06257">
    <property type="entry name" value="DnaJ"/>
    <property type="match status" value="1"/>
</dbReference>
<feature type="transmembrane region" description="Helical" evidence="10">
    <location>
        <begin position="199"/>
        <end position="221"/>
    </location>
</feature>
<dbReference type="GO" id="GO:0006620">
    <property type="term" value="P:post-translational protein targeting to endoplasmic reticulum membrane"/>
    <property type="evidence" value="ECO:0007669"/>
    <property type="project" value="TreeGrafter"/>
</dbReference>
<evidence type="ECO:0000256" key="2">
    <source>
        <dbReference type="ARBA" id="ARBA00022448"/>
    </source>
</evidence>
<evidence type="ECO:0000313" key="12">
    <source>
        <dbReference type="EMBL" id="ORZ02903.1"/>
    </source>
</evidence>
<dbReference type="InParanoid" id="A0A1X2HTM6"/>
<dbReference type="FunFam" id="1.10.287.110:FF:000039">
    <property type="entry name" value="Protein translocation complex component (Npl1)"/>
    <property type="match status" value="1"/>
</dbReference>
<accession>A0A1X2HTM6</accession>
<dbReference type="SUPFAM" id="SSF46565">
    <property type="entry name" value="Chaperone J-domain"/>
    <property type="match status" value="1"/>
</dbReference>
<dbReference type="PANTHER" id="PTHR24075:SF0">
    <property type="entry name" value="TRANSLOCATION PROTEIN SEC63 HOMOLOG"/>
    <property type="match status" value="1"/>
</dbReference>
<dbReference type="SMART" id="SM00271">
    <property type="entry name" value="DnaJ"/>
    <property type="match status" value="1"/>
</dbReference>
<comment type="subcellular location">
    <subcellularLocation>
        <location evidence="1">Endoplasmic reticulum membrane</location>
        <topology evidence="1">Multi-pass membrane protein</topology>
    </subcellularLocation>
</comment>
<dbReference type="Gene3D" id="1.10.287.110">
    <property type="entry name" value="DnaJ domain"/>
    <property type="match status" value="1"/>
</dbReference>
<keyword evidence="6 10" id="KW-1133">Transmembrane helix</keyword>
<dbReference type="STRING" id="13706.A0A1X2HTM6"/>
<dbReference type="InterPro" id="IPR018253">
    <property type="entry name" value="DnaJ_domain_CS"/>
</dbReference>
<keyword evidence="3 10" id="KW-0812">Transmembrane</keyword>
<dbReference type="PRINTS" id="PR00625">
    <property type="entry name" value="JDOMAIN"/>
</dbReference>
<name>A0A1X2HTM6_SYNRA</name>
<evidence type="ECO:0000256" key="8">
    <source>
        <dbReference type="ARBA" id="ARBA00023186"/>
    </source>
</evidence>
<dbReference type="PROSITE" id="PS50076">
    <property type="entry name" value="DNAJ_2"/>
    <property type="match status" value="1"/>
</dbReference>
<feature type="domain" description="J" evidence="11">
    <location>
        <begin position="106"/>
        <end position="173"/>
    </location>
</feature>
<feature type="compositionally biased region" description="Acidic residues" evidence="9">
    <location>
        <begin position="597"/>
        <end position="613"/>
    </location>
</feature>
<dbReference type="FunCoup" id="A0A1X2HTM6">
    <property type="interactions" value="647"/>
</dbReference>
<dbReference type="GO" id="GO:0006614">
    <property type="term" value="P:SRP-dependent cotranslational protein targeting to membrane"/>
    <property type="evidence" value="ECO:0007669"/>
    <property type="project" value="TreeGrafter"/>
</dbReference>
<dbReference type="OMA" id="RAILHAH"/>
<organism evidence="12 13">
    <name type="scientific">Syncephalastrum racemosum</name>
    <name type="common">Filamentous fungus</name>
    <dbReference type="NCBI Taxonomy" id="13706"/>
    <lineage>
        <taxon>Eukaryota</taxon>
        <taxon>Fungi</taxon>
        <taxon>Fungi incertae sedis</taxon>
        <taxon>Mucoromycota</taxon>
        <taxon>Mucoromycotina</taxon>
        <taxon>Mucoromycetes</taxon>
        <taxon>Mucorales</taxon>
        <taxon>Syncephalastraceae</taxon>
        <taxon>Syncephalastrum</taxon>
    </lineage>
</organism>
<dbReference type="GO" id="GO:0031207">
    <property type="term" value="C:Sec62/Sec63 complex"/>
    <property type="evidence" value="ECO:0007669"/>
    <property type="project" value="TreeGrafter"/>
</dbReference>
<reference evidence="12 13" key="1">
    <citation type="submission" date="2016-07" db="EMBL/GenBank/DDBJ databases">
        <title>Pervasive Adenine N6-methylation of Active Genes in Fungi.</title>
        <authorList>
            <consortium name="DOE Joint Genome Institute"/>
            <person name="Mondo S.J."/>
            <person name="Dannebaum R.O."/>
            <person name="Kuo R.C."/>
            <person name="Labutti K."/>
            <person name="Haridas S."/>
            <person name="Kuo A."/>
            <person name="Salamov A."/>
            <person name="Ahrendt S.R."/>
            <person name="Lipzen A."/>
            <person name="Sullivan W."/>
            <person name="Andreopoulos W.B."/>
            <person name="Clum A."/>
            <person name="Lindquist E."/>
            <person name="Daum C."/>
            <person name="Ramamoorthy G.K."/>
            <person name="Gryganskyi A."/>
            <person name="Culley D."/>
            <person name="Magnuson J.K."/>
            <person name="James T.Y."/>
            <person name="O'Malley M.A."/>
            <person name="Stajich J.E."/>
            <person name="Spatafora J.W."/>
            <person name="Visel A."/>
            <person name="Grigoriev I.V."/>
        </authorList>
    </citation>
    <scope>NUCLEOTIDE SEQUENCE [LARGE SCALE GENOMIC DNA]</scope>
    <source>
        <strain evidence="12 13">NRRL 2496</strain>
    </source>
</reference>
<dbReference type="PROSITE" id="PS00636">
    <property type="entry name" value="DNAJ_1"/>
    <property type="match status" value="1"/>
</dbReference>
<keyword evidence="4" id="KW-0256">Endoplasmic reticulum</keyword>
<evidence type="ECO:0000256" key="3">
    <source>
        <dbReference type="ARBA" id="ARBA00022692"/>
    </source>
</evidence>
<dbReference type="SUPFAM" id="SSF158702">
    <property type="entry name" value="Sec63 N-terminal domain-like"/>
    <property type="match status" value="1"/>
</dbReference>
<dbReference type="InterPro" id="IPR036869">
    <property type="entry name" value="J_dom_sf"/>
</dbReference>
<dbReference type="InterPro" id="IPR001623">
    <property type="entry name" value="DnaJ_domain"/>
</dbReference>
<keyword evidence="2" id="KW-0813">Transport</keyword>
<gene>
    <name evidence="12" type="ORF">BCR43DRAFT_482366</name>
</gene>
<dbReference type="GO" id="GO:0008320">
    <property type="term" value="F:protein transmembrane transporter activity"/>
    <property type="evidence" value="ECO:0007669"/>
    <property type="project" value="TreeGrafter"/>
</dbReference>
<dbReference type="EMBL" id="MCGN01000001">
    <property type="protein sequence ID" value="ORZ02903.1"/>
    <property type="molecule type" value="Genomic_DNA"/>
</dbReference>
<dbReference type="SUPFAM" id="SSF81296">
    <property type="entry name" value="E set domains"/>
    <property type="match status" value="1"/>
</dbReference>
<evidence type="ECO:0000313" key="13">
    <source>
        <dbReference type="Proteomes" id="UP000242180"/>
    </source>
</evidence>
<dbReference type="SMART" id="SM00973">
    <property type="entry name" value="Sec63"/>
    <property type="match status" value="1"/>
</dbReference>
<evidence type="ECO:0000256" key="9">
    <source>
        <dbReference type="SAM" id="MobiDB-lite"/>
    </source>
</evidence>
<keyword evidence="8" id="KW-0143">Chaperone</keyword>
<dbReference type="InterPro" id="IPR004179">
    <property type="entry name" value="Sec63-dom"/>
</dbReference>
<dbReference type="InterPro" id="IPR035892">
    <property type="entry name" value="C2_domain_sf"/>
</dbReference>
<keyword evidence="7 10" id="KW-0472">Membrane</keyword>
<feature type="region of interest" description="Disordered" evidence="9">
    <location>
        <begin position="628"/>
        <end position="654"/>
    </location>
</feature>